<dbReference type="AlphaFoldDB" id="A0A4R5E0R0"/>
<evidence type="ECO:0000313" key="1">
    <source>
        <dbReference type="EMBL" id="TDE18654.1"/>
    </source>
</evidence>
<dbReference type="EMBL" id="SMFL01000001">
    <property type="protein sequence ID" value="TDE18654.1"/>
    <property type="molecule type" value="Genomic_DNA"/>
</dbReference>
<evidence type="ECO:0000313" key="2">
    <source>
        <dbReference type="Proteomes" id="UP000294850"/>
    </source>
</evidence>
<comment type="caution">
    <text evidence="1">The sequence shown here is derived from an EMBL/GenBank/DDBJ whole genome shotgun (WGS) entry which is preliminary data.</text>
</comment>
<keyword evidence="2" id="KW-1185">Reference proteome</keyword>
<reference evidence="1 2" key="1">
    <citation type="submission" date="2019-03" db="EMBL/GenBank/DDBJ databases">
        <title>Dyadobacter AR-3-6 sp. nov., isolated from arctic soil.</title>
        <authorList>
            <person name="Chaudhary D.K."/>
        </authorList>
    </citation>
    <scope>NUCLEOTIDE SEQUENCE [LARGE SCALE GENOMIC DNA]</scope>
    <source>
        <strain evidence="1 2">AR-3-6</strain>
    </source>
</reference>
<protein>
    <submittedName>
        <fullName evidence="1">Uncharacterized protein</fullName>
    </submittedName>
</protein>
<name>A0A4R5E0R0_9BACT</name>
<organism evidence="1 2">
    <name type="scientific">Dyadobacter psychrotolerans</name>
    <dbReference type="NCBI Taxonomy" id="2541721"/>
    <lineage>
        <taxon>Bacteria</taxon>
        <taxon>Pseudomonadati</taxon>
        <taxon>Bacteroidota</taxon>
        <taxon>Cytophagia</taxon>
        <taxon>Cytophagales</taxon>
        <taxon>Spirosomataceae</taxon>
        <taxon>Dyadobacter</taxon>
    </lineage>
</organism>
<gene>
    <name evidence="1" type="ORF">E0F88_03715</name>
</gene>
<accession>A0A4R5E0R0</accession>
<sequence length="64" mass="6617">MTSLQGGVSARTCLSLGWITLGYAAVQQWGWAVGTVAGAFGAGCFDGITRVDPSPNFNSPVVLR</sequence>
<dbReference type="Proteomes" id="UP000294850">
    <property type="component" value="Unassembled WGS sequence"/>
</dbReference>
<proteinExistence type="predicted"/>